<dbReference type="Proteomes" id="UP000787472">
    <property type="component" value="Unassembled WGS sequence"/>
</dbReference>
<dbReference type="GO" id="GO:0051537">
    <property type="term" value="F:2 iron, 2 sulfur cluster binding"/>
    <property type="evidence" value="ECO:0007669"/>
    <property type="project" value="UniProtKB-KW"/>
</dbReference>
<dbReference type="GO" id="GO:0046872">
    <property type="term" value="F:metal ion binding"/>
    <property type="evidence" value="ECO:0007669"/>
    <property type="project" value="UniProtKB-KW"/>
</dbReference>
<dbReference type="InterPro" id="IPR017941">
    <property type="entry name" value="Rieske_2Fe-2S"/>
</dbReference>
<dbReference type="InterPro" id="IPR036922">
    <property type="entry name" value="Rieske_2Fe-2S_sf"/>
</dbReference>
<keyword evidence="7" id="KW-1185">Reference proteome</keyword>
<proteinExistence type="predicted"/>
<gene>
    <name evidence="6" type="ORF">G8770_09075</name>
</gene>
<evidence type="ECO:0000313" key="6">
    <source>
        <dbReference type="EMBL" id="NHO65692.1"/>
    </source>
</evidence>
<evidence type="ECO:0000256" key="4">
    <source>
        <dbReference type="ARBA" id="ARBA00023014"/>
    </source>
</evidence>
<evidence type="ECO:0000256" key="3">
    <source>
        <dbReference type="ARBA" id="ARBA00023004"/>
    </source>
</evidence>
<evidence type="ECO:0000256" key="1">
    <source>
        <dbReference type="ARBA" id="ARBA00022714"/>
    </source>
</evidence>
<sequence length="106" mass="11764">MIPVTAAFTRFCEVSQVPPNGKKAAKINGVWVLVCHSKDRYFAVSNICSHQVKPLINGRVRNCAITCPVHGAKFNLETGEALNLPATKPIDTYELRIVDDWIEVKV</sequence>
<dbReference type="SUPFAM" id="SSF50022">
    <property type="entry name" value="ISP domain"/>
    <property type="match status" value="1"/>
</dbReference>
<keyword evidence="1" id="KW-0001">2Fe-2S</keyword>
<dbReference type="Pfam" id="PF00355">
    <property type="entry name" value="Rieske"/>
    <property type="match status" value="1"/>
</dbReference>
<keyword evidence="3" id="KW-0408">Iron</keyword>
<dbReference type="PROSITE" id="PS51296">
    <property type="entry name" value="RIESKE"/>
    <property type="match status" value="1"/>
</dbReference>
<organism evidence="6 7">
    <name type="scientific">Pseudomaricurvus hydrocarbonicus</name>
    <dbReference type="NCBI Taxonomy" id="1470433"/>
    <lineage>
        <taxon>Bacteria</taxon>
        <taxon>Pseudomonadati</taxon>
        <taxon>Pseudomonadota</taxon>
        <taxon>Gammaproteobacteria</taxon>
        <taxon>Cellvibrionales</taxon>
        <taxon>Cellvibrionaceae</taxon>
        <taxon>Pseudomaricurvus</taxon>
    </lineage>
</organism>
<feature type="domain" description="Rieske" evidence="5">
    <location>
        <begin position="9"/>
        <end position="104"/>
    </location>
</feature>
<comment type="caution">
    <text evidence="6">The sequence shown here is derived from an EMBL/GenBank/DDBJ whole genome shotgun (WGS) entry which is preliminary data.</text>
</comment>
<reference evidence="6" key="1">
    <citation type="submission" date="2020-03" db="EMBL/GenBank/DDBJ databases">
        <authorList>
            <person name="Guo F."/>
        </authorList>
    </citation>
    <scope>NUCLEOTIDE SEQUENCE</scope>
    <source>
        <strain evidence="6">JCM 30134</strain>
    </source>
</reference>
<dbReference type="Gene3D" id="2.102.10.10">
    <property type="entry name" value="Rieske [2Fe-2S] iron-sulphur domain"/>
    <property type="match status" value="1"/>
</dbReference>
<dbReference type="PANTHER" id="PTHR21496:SF23">
    <property type="entry name" value="3-PHENYLPROPIONATE_CINNAMIC ACID DIOXYGENASE FERREDOXIN SUBUNIT"/>
    <property type="match status" value="1"/>
</dbReference>
<dbReference type="EMBL" id="JAAONZ010000005">
    <property type="protein sequence ID" value="NHO65692.1"/>
    <property type="molecule type" value="Genomic_DNA"/>
</dbReference>
<keyword evidence="4" id="KW-0411">Iron-sulfur</keyword>
<evidence type="ECO:0000259" key="5">
    <source>
        <dbReference type="PROSITE" id="PS51296"/>
    </source>
</evidence>
<evidence type="ECO:0000313" key="7">
    <source>
        <dbReference type="Proteomes" id="UP000787472"/>
    </source>
</evidence>
<protein>
    <submittedName>
        <fullName evidence="6">Non-heme iron oxygenase ferredoxin subunit</fullName>
    </submittedName>
</protein>
<keyword evidence="2" id="KW-0479">Metal-binding</keyword>
<name>A0A9E5MKQ6_9GAMM</name>
<dbReference type="AlphaFoldDB" id="A0A9E5MKQ6"/>
<accession>A0A9E5MKQ6</accession>
<dbReference type="PANTHER" id="PTHR21496">
    <property type="entry name" value="FERREDOXIN-RELATED"/>
    <property type="match status" value="1"/>
</dbReference>
<dbReference type="CDD" id="cd03528">
    <property type="entry name" value="Rieske_RO_ferredoxin"/>
    <property type="match status" value="1"/>
</dbReference>
<evidence type="ECO:0000256" key="2">
    <source>
        <dbReference type="ARBA" id="ARBA00022723"/>
    </source>
</evidence>